<dbReference type="EMBL" id="JASWJB010000121">
    <property type="protein sequence ID" value="KAK2595967.1"/>
    <property type="molecule type" value="Genomic_DNA"/>
</dbReference>
<protein>
    <recommendedName>
        <fullName evidence="3">Zn(2)-C6 fungal-type domain-containing protein</fullName>
    </recommendedName>
</protein>
<proteinExistence type="predicted"/>
<dbReference type="PROSITE" id="PS00463">
    <property type="entry name" value="ZN2_CY6_FUNGAL_1"/>
    <property type="match status" value="1"/>
</dbReference>
<dbReference type="GO" id="GO:0008270">
    <property type="term" value="F:zinc ion binding"/>
    <property type="evidence" value="ECO:0007669"/>
    <property type="project" value="InterPro"/>
</dbReference>
<dbReference type="SUPFAM" id="SSF57701">
    <property type="entry name" value="Zn2/Cys6 DNA-binding domain"/>
    <property type="match status" value="1"/>
</dbReference>
<dbReference type="PANTHER" id="PTHR47784">
    <property type="entry name" value="STEROL UPTAKE CONTROL PROTEIN 2"/>
    <property type="match status" value="1"/>
</dbReference>
<gene>
    <name evidence="4" type="ORF">QQS21_006497</name>
</gene>
<organism evidence="4 5">
    <name type="scientific">Conoideocrella luteorostrata</name>
    <dbReference type="NCBI Taxonomy" id="1105319"/>
    <lineage>
        <taxon>Eukaryota</taxon>
        <taxon>Fungi</taxon>
        <taxon>Dikarya</taxon>
        <taxon>Ascomycota</taxon>
        <taxon>Pezizomycotina</taxon>
        <taxon>Sordariomycetes</taxon>
        <taxon>Hypocreomycetidae</taxon>
        <taxon>Hypocreales</taxon>
        <taxon>Clavicipitaceae</taxon>
        <taxon>Conoideocrella</taxon>
    </lineage>
</organism>
<feature type="region of interest" description="Disordered" evidence="2">
    <location>
        <begin position="266"/>
        <end position="286"/>
    </location>
</feature>
<dbReference type="AlphaFoldDB" id="A0AAJ0CMH8"/>
<dbReference type="Pfam" id="PF00172">
    <property type="entry name" value="Zn_clus"/>
    <property type="match status" value="1"/>
</dbReference>
<reference evidence="4" key="1">
    <citation type="submission" date="2023-06" db="EMBL/GenBank/DDBJ databases">
        <title>Conoideocrella luteorostrata (Hypocreales: Clavicipitaceae), a potential biocontrol fungus for elongate hemlock scale in United States Christmas tree production areas.</title>
        <authorList>
            <person name="Barrett H."/>
            <person name="Lovett B."/>
            <person name="Macias A.M."/>
            <person name="Stajich J.E."/>
            <person name="Kasson M.T."/>
        </authorList>
    </citation>
    <scope>NUCLEOTIDE SEQUENCE</scope>
    <source>
        <strain evidence="4">ARSEF 14590</strain>
    </source>
</reference>
<evidence type="ECO:0000256" key="2">
    <source>
        <dbReference type="SAM" id="MobiDB-lite"/>
    </source>
</evidence>
<dbReference type="Proteomes" id="UP001251528">
    <property type="component" value="Unassembled WGS sequence"/>
</dbReference>
<dbReference type="CDD" id="cd00067">
    <property type="entry name" value="GAL4"/>
    <property type="match status" value="1"/>
</dbReference>
<evidence type="ECO:0000259" key="3">
    <source>
        <dbReference type="PROSITE" id="PS50048"/>
    </source>
</evidence>
<keyword evidence="1" id="KW-0539">Nucleus</keyword>
<feature type="region of interest" description="Disordered" evidence="2">
    <location>
        <begin position="499"/>
        <end position="547"/>
    </location>
</feature>
<dbReference type="GO" id="GO:0001228">
    <property type="term" value="F:DNA-binding transcription activator activity, RNA polymerase II-specific"/>
    <property type="evidence" value="ECO:0007669"/>
    <property type="project" value="TreeGrafter"/>
</dbReference>
<dbReference type="PANTHER" id="PTHR47784:SF5">
    <property type="entry name" value="STEROL UPTAKE CONTROL PROTEIN 2"/>
    <property type="match status" value="1"/>
</dbReference>
<feature type="compositionally biased region" description="Polar residues" evidence="2">
    <location>
        <begin position="677"/>
        <end position="709"/>
    </location>
</feature>
<dbReference type="InterPro" id="IPR001138">
    <property type="entry name" value="Zn2Cys6_DnaBD"/>
</dbReference>
<dbReference type="PROSITE" id="PS50048">
    <property type="entry name" value="ZN2_CY6_FUNGAL_2"/>
    <property type="match status" value="1"/>
</dbReference>
<feature type="region of interest" description="Disordered" evidence="2">
    <location>
        <begin position="667"/>
        <end position="709"/>
    </location>
</feature>
<dbReference type="SMART" id="SM00066">
    <property type="entry name" value="GAL4"/>
    <property type="match status" value="1"/>
</dbReference>
<comment type="caution">
    <text evidence="4">The sequence shown here is derived from an EMBL/GenBank/DDBJ whole genome shotgun (WGS) entry which is preliminary data.</text>
</comment>
<accession>A0AAJ0CMH8</accession>
<feature type="compositionally biased region" description="Basic and acidic residues" evidence="2">
    <location>
        <begin position="268"/>
        <end position="281"/>
    </location>
</feature>
<feature type="region of interest" description="Disordered" evidence="2">
    <location>
        <begin position="306"/>
        <end position="342"/>
    </location>
</feature>
<dbReference type="InterPro" id="IPR053157">
    <property type="entry name" value="Sterol_Uptake_Regulator"/>
</dbReference>
<keyword evidence="5" id="KW-1185">Reference proteome</keyword>
<feature type="domain" description="Zn(2)-C6 fungal-type" evidence="3">
    <location>
        <begin position="468"/>
        <end position="498"/>
    </location>
</feature>
<evidence type="ECO:0000313" key="4">
    <source>
        <dbReference type="EMBL" id="KAK2595967.1"/>
    </source>
</evidence>
<evidence type="ECO:0000256" key="1">
    <source>
        <dbReference type="ARBA" id="ARBA00023242"/>
    </source>
</evidence>
<sequence length="790" mass="86764">MADFLASFNFGADDDFAPRSNACKSVGELQQRLQKSVDEKTTKTRAERVTTRLEIAGTAEFIVTLTQARKHDAGIVDPALSGGDPMEVQPTNENESQTCVFTALELIRKQPSAAPAVQEVVAEQIVEAASAADKSTWVLHQSEMTPSGWTFTFLCEESTKLWNFRNTGKKTAIVGDYKKKDPDPIQMNRPAFDCRGCVTISFPKKDRTISVKYNHIALHKRVAGLVEFYRPPPMIGPQKPDKATLQWAQKKTQDEAGKAKRKAYRAAKRQEDISKRMKINDTQDTQTQSSLADQVIQALGNVDVIQPQQTMATEKRQNGGNSEAAADSMESQPPSATAKAPLPLVSPEEAARRMEMALKSLADAGINHESLSTDQLNIFANQAPDLQRESLNMLIIYGAERLQIIHPNYGEDSNPIPPSPAPIPDDAGSHNLSTTTRQLVLEDEITKGKGKGKGRGNYERPLGKSRLACYQCRIRRVKCPRERPVCTECQGCGRSCEYPPQTPRIRKPQKSDAIVAGGAGADAEEEDGETTAGDTTLTETHDKDTPVKLNEPQHALQDVPHETGNFQQYAEVQYSPYPQIPTADLSPGAPDDDPIHGADEPPTQLPYYQVTSGSPVPQPDPLDDPPRRALNSSLALPEDTMFYTPYSLPVPAPELQHEPREQLYARTMTASSSSSSNNHMRQASNGARNNSTASNWGQSTNPPSRSATHLSPLLQHSFLASYSPDPVTAATHGLQMQHVHGLVHAASSHDQRYTPNSSVKMQRRALAQSYLLDLCITREPDPNGDIMRQT</sequence>
<name>A0AAJ0CMH8_9HYPO</name>
<evidence type="ECO:0000313" key="5">
    <source>
        <dbReference type="Proteomes" id="UP001251528"/>
    </source>
</evidence>
<feature type="region of interest" description="Disordered" evidence="2">
    <location>
        <begin position="578"/>
        <end position="631"/>
    </location>
</feature>
<dbReference type="Gene3D" id="4.10.240.10">
    <property type="entry name" value="Zn(2)-C6 fungal-type DNA-binding domain"/>
    <property type="match status" value="1"/>
</dbReference>
<dbReference type="InterPro" id="IPR036864">
    <property type="entry name" value="Zn2-C6_fun-type_DNA-bd_sf"/>
</dbReference>